<dbReference type="GO" id="GO:0004514">
    <property type="term" value="F:nicotinate-nucleotide diphosphorylase (carboxylating) activity"/>
    <property type="evidence" value="ECO:0007669"/>
    <property type="project" value="UniProtKB-EC"/>
</dbReference>
<evidence type="ECO:0000256" key="9">
    <source>
        <dbReference type="ARBA" id="ARBA00033102"/>
    </source>
</evidence>
<dbReference type="PIRSF" id="PIRSF006250">
    <property type="entry name" value="NadC_ModD"/>
    <property type="match status" value="1"/>
</dbReference>
<proteinExistence type="inferred from homology"/>
<evidence type="ECO:0000256" key="12">
    <source>
        <dbReference type="PIRNR" id="PIRNR006250"/>
    </source>
</evidence>
<dbReference type="Gene3D" id="3.90.1170.20">
    <property type="entry name" value="Quinolinate phosphoribosyl transferase, N-terminal domain"/>
    <property type="match status" value="1"/>
</dbReference>
<dbReference type="KEGG" id="nti:DNFV4_02200"/>
<dbReference type="InterPro" id="IPR013785">
    <property type="entry name" value="Aldolase_TIM"/>
</dbReference>
<accession>A0AA86MZ76</accession>
<evidence type="ECO:0000256" key="5">
    <source>
        <dbReference type="ARBA" id="ARBA00011944"/>
    </source>
</evidence>
<dbReference type="CDD" id="cd01572">
    <property type="entry name" value="QPRTase"/>
    <property type="match status" value="1"/>
</dbReference>
<evidence type="ECO:0000256" key="4">
    <source>
        <dbReference type="ARBA" id="ARBA00011218"/>
    </source>
</evidence>
<protein>
    <recommendedName>
        <fullName evidence="11">Probable nicotinate-nucleotide pyrophosphorylase [carboxylating]</fullName>
        <ecNumber evidence="5">2.4.2.19</ecNumber>
    </recommendedName>
    <alternativeName>
        <fullName evidence="9">Quinolinate phosphoribosyltransferase [decarboxylating]</fullName>
    </alternativeName>
</protein>
<evidence type="ECO:0000256" key="1">
    <source>
        <dbReference type="ARBA" id="ARBA00003237"/>
    </source>
</evidence>
<feature type="binding site" evidence="13">
    <location>
        <position position="167"/>
    </location>
    <ligand>
        <name>substrate</name>
    </ligand>
</feature>
<feature type="binding site" evidence="13">
    <location>
        <begin position="245"/>
        <end position="247"/>
    </location>
    <ligand>
        <name>substrate</name>
    </ligand>
</feature>
<keyword evidence="6" id="KW-0662">Pyridine nucleotide biosynthesis</keyword>
<evidence type="ECO:0000256" key="2">
    <source>
        <dbReference type="ARBA" id="ARBA00004893"/>
    </source>
</evidence>
<evidence type="ECO:0000256" key="11">
    <source>
        <dbReference type="ARBA" id="ARBA00069173"/>
    </source>
</evidence>
<evidence type="ECO:0000256" key="3">
    <source>
        <dbReference type="ARBA" id="ARBA00009400"/>
    </source>
</evidence>
<evidence type="ECO:0000256" key="7">
    <source>
        <dbReference type="ARBA" id="ARBA00022676"/>
    </source>
</evidence>
<evidence type="ECO:0000259" key="15">
    <source>
        <dbReference type="Pfam" id="PF02749"/>
    </source>
</evidence>
<dbReference type="Proteomes" id="UP001179121">
    <property type="component" value="Chromosome"/>
</dbReference>
<dbReference type="InterPro" id="IPR037128">
    <property type="entry name" value="Quinolinate_PRibosylTase_N_sf"/>
</dbReference>
<dbReference type="Pfam" id="PF02749">
    <property type="entry name" value="QRPTase_N"/>
    <property type="match status" value="1"/>
</dbReference>
<dbReference type="PANTHER" id="PTHR32179:SF3">
    <property type="entry name" value="NICOTINATE-NUCLEOTIDE PYROPHOSPHORYLASE [CARBOXYLATING]"/>
    <property type="match status" value="1"/>
</dbReference>
<dbReference type="PANTHER" id="PTHR32179">
    <property type="entry name" value="NICOTINATE-NUCLEOTIDE PYROPHOSPHORYLASE [CARBOXYLATING]"/>
    <property type="match status" value="1"/>
</dbReference>
<dbReference type="GO" id="GO:0005737">
    <property type="term" value="C:cytoplasm"/>
    <property type="evidence" value="ECO:0007669"/>
    <property type="project" value="TreeGrafter"/>
</dbReference>
<dbReference type="SUPFAM" id="SSF51690">
    <property type="entry name" value="Nicotinate/Quinolinate PRTase C-terminal domain-like"/>
    <property type="match status" value="1"/>
</dbReference>
<feature type="binding site" evidence="13">
    <location>
        <begin position="133"/>
        <end position="135"/>
    </location>
    <ligand>
        <name>substrate</name>
    </ligand>
</feature>
<keyword evidence="17" id="KW-1185">Reference proteome</keyword>
<dbReference type="InterPro" id="IPR027277">
    <property type="entry name" value="NadC/ModD"/>
</dbReference>
<gene>
    <name evidence="16" type="ORF">DNFV4_02200</name>
</gene>
<dbReference type="FunFam" id="3.20.20.70:FF:000030">
    <property type="entry name" value="Nicotinate-nucleotide pyrophosphorylase, carboxylating"/>
    <property type="match status" value="1"/>
</dbReference>
<dbReference type="AlphaFoldDB" id="A0AA86MZ76"/>
<feature type="domain" description="Quinolinate phosphoribosyl transferase N-terminal" evidence="15">
    <location>
        <begin position="25"/>
        <end position="110"/>
    </location>
</feature>
<dbReference type="InterPro" id="IPR036068">
    <property type="entry name" value="Nicotinate_pribotase-like_C"/>
</dbReference>
<feature type="binding site" evidence="13">
    <location>
        <position position="201"/>
    </location>
    <ligand>
        <name>substrate</name>
    </ligand>
</feature>
<dbReference type="GO" id="GO:0009435">
    <property type="term" value="P:NAD+ biosynthetic process"/>
    <property type="evidence" value="ECO:0007669"/>
    <property type="project" value="InterPro"/>
</dbReference>
<feature type="binding site" evidence="13">
    <location>
        <begin position="266"/>
        <end position="268"/>
    </location>
    <ligand>
        <name>substrate</name>
    </ligand>
</feature>
<dbReference type="EMBL" id="OX365700">
    <property type="protein sequence ID" value="CAI4031781.1"/>
    <property type="molecule type" value="Genomic_DNA"/>
</dbReference>
<organism evidence="16 17">
    <name type="scientific">Nitrospira tepida</name>
    <dbReference type="NCBI Taxonomy" id="2973512"/>
    <lineage>
        <taxon>Bacteria</taxon>
        <taxon>Pseudomonadati</taxon>
        <taxon>Nitrospirota</taxon>
        <taxon>Nitrospiria</taxon>
        <taxon>Nitrospirales</taxon>
        <taxon>Nitrospiraceae</taxon>
        <taxon>Nitrospira</taxon>
    </lineage>
</organism>
<dbReference type="SUPFAM" id="SSF54675">
    <property type="entry name" value="Nicotinate/Quinolinate PRTase N-terminal domain-like"/>
    <property type="match status" value="1"/>
</dbReference>
<evidence type="ECO:0000256" key="10">
    <source>
        <dbReference type="ARBA" id="ARBA00047445"/>
    </source>
</evidence>
<feature type="binding site" evidence="13">
    <location>
        <position position="100"/>
    </location>
    <ligand>
        <name>substrate</name>
    </ligand>
</feature>
<dbReference type="InterPro" id="IPR004393">
    <property type="entry name" value="NadC"/>
</dbReference>
<feature type="binding site" evidence="13">
    <location>
        <position position="157"/>
    </location>
    <ligand>
        <name>substrate</name>
    </ligand>
</feature>
<comment type="subunit">
    <text evidence="4">Hexamer formed by 3 homodimers.</text>
</comment>
<reference evidence="16" key="1">
    <citation type="submission" date="2022-10" db="EMBL/GenBank/DDBJ databases">
        <authorList>
            <person name="Koch H."/>
        </authorList>
    </citation>
    <scope>NUCLEOTIDE SEQUENCE</scope>
    <source>
        <strain evidence="16">DNF</strain>
    </source>
</reference>
<evidence type="ECO:0000256" key="8">
    <source>
        <dbReference type="ARBA" id="ARBA00022679"/>
    </source>
</evidence>
<feature type="domain" description="Quinolinate phosphoribosyl transferase C-terminal" evidence="14">
    <location>
        <begin position="112"/>
        <end position="281"/>
    </location>
</feature>
<keyword evidence="8 12" id="KW-0808">Transferase</keyword>
<keyword evidence="7 12" id="KW-0328">Glycosyltransferase</keyword>
<comment type="catalytic activity">
    <reaction evidence="10">
        <text>nicotinate beta-D-ribonucleotide + CO2 + diphosphate = quinolinate + 5-phospho-alpha-D-ribose 1-diphosphate + 2 H(+)</text>
        <dbReference type="Rhea" id="RHEA:12733"/>
        <dbReference type="ChEBI" id="CHEBI:15378"/>
        <dbReference type="ChEBI" id="CHEBI:16526"/>
        <dbReference type="ChEBI" id="CHEBI:29959"/>
        <dbReference type="ChEBI" id="CHEBI:33019"/>
        <dbReference type="ChEBI" id="CHEBI:57502"/>
        <dbReference type="ChEBI" id="CHEBI:58017"/>
        <dbReference type="EC" id="2.4.2.19"/>
    </reaction>
</comment>
<dbReference type="NCBIfam" id="TIGR00078">
    <property type="entry name" value="nadC"/>
    <property type="match status" value="1"/>
</dbReference>
<dbReference type="Pfam" id="PF01729">
    <property type="entry name" value="QRPTase_C"/>
    <property type="match status" value="1"/>
</dbReference>
<evidence type="ECO:0000313" key="17">
    <source>
        <dbReference type="Proteomes" id="UP001179121"/>
    </source>
</evidence>
<dbReference type="FunFam" id="3.90.1170.20:FF:000001">
    <property type="entry name" value="Nicotinate-nucleotide diphosphorylase (Carboxylating)"/>
    <property type="match status" value="1"/>
</dbReference>
<dbReference type="EC" id="2.4.2.19" evidence="5"/>
<comment type="similarity">
    <text evidence="3 12">Belongs to the NadC/ModD family.</text>
</comment>
<name>A0AA86MZ76_9BACT</name>
<evidence type="ECO:0000259" key="14">
    <source>
        <dbReference type="Pfam" id="PF01729"/>
    </source>
</evidence>
<evidence type="ECO:0000256" key="13">
    <source>
        <dbReference type="PIRSR" id="PIRSR006250-1"/>
    </source>
</evidence>
<feature type="binding site" evidence="13">
    <location>
        <position position="222"/>
    </location>
    <ligand>
        <name>substrate</name>
    </ligand>
</feature>
<dbReference type="RefSeq" id="WP_289268546.1">
    <property type="nucleotide sequence ID" value="NZ_OX365700.1"/>
</dbReference>
<dbReference type="Gene3D" id="3.20.20.70">
    <property type="entry name" value="Aldolase class I"/>
    <property type="match status" value="1"/>
</dbReference>
<comment type="pathway">
    <text evidence="2">Cofactor biosynthesis; NAD(+) biosynthesis; nicotinate D-ribonucleotide from quinolinate: step 1/1.</text>
</comment>
<evidence type="ECO:0000256" key="6">
    <source>
        <dbReference type="ARBA" id="ARBA00022642"/>
    </source>
</evidence>
<sequence length="285" mass="29799">MQPLSPDQLHGIVMAALQEDAPFGDATTAALFPDPVSASAVVLAKQHVTVAGLAVAIQTFREVDAALTMTEHVPDGSTAQAGAALLTIAGDARSILRAERVALNFLQHLSGIATLTRAYCDAIRGYPAKILDTRKTLPGLRALEKWAVSLGGGTNHRFSLSDGIMVKDNHIALLAQAGLSLAEGCRLARERAPHRLRMIVEVDALEQIPMALDGGADVILLDNMIPADVRRAVDLIKGRALVEVSGGITLATVRDYAAAGADFISIGALTHSAPAADISLDLTPA</sequence>
<comment type="function">
    <text evidence="1">Involved in the catabolism of quinolinic acid (QA).</text>
</comment>
<evidence type="ECO:0000313" key="16">
    <source>
        <dbReference type="EMBL" id="CAI4031781.1"/>
    </source>
</evidence>
<dbReference type="GO" id="GO:0034213">
    <property type="term" value="P:quinolinate catabolic process"/>
    <property type="evidence" value="ECO:0007669"/>
    <property type="project" value="TreeGrafter"/>
</dbReference>
<dbReference type="InterPro" id="IPR002638">
    <property type="entry name" value="Quinolinate_PRibosylTrfase_C"/>
</dbReference>
<dbReference type="InterPro" id="IPR022412">
    <property type="entry name" value="Quinolinate_PRibosylTrfase_N"/>
</dbReference>